<evidence type="ECO:0000256" key="1">
    <source>
        <dbReference type="SAM" id="MobiDB-lite"/>
    </source>
</evidence>
<proteinExistence type="predicted"/>
<dbReference type="OrthoDB" id="5980862at2759"/>
<keyword evidence="4" id="KW-1185">Reference proteome</keyword>
<accession>A0A2B4R7T0</accession>
<sequence length="440" mass="50557">MIASMTNGFTPEGRLEGITMQIADWHGGVKILGLIYRRFYSTQSDADHCTMYSDRSHIDRRNVTNDPHSNYRPNRDFFLLILQSRIIAGAMKILGFDSKEGQPKLFNIPVDIARKTNIQKLSILHAAAGMVVDKYAFAESNIDQLIDNVSTEQEQQDIRNNQQLTLDGRFPCRFPGCNKSFVLDGKSGKNHERTHDPPIPIELPTPNLEKPKKDQEKKDVERDDMFSYNSALVADGLYFLNFLDAVSEGDGDRIIRQYKNMLMYCRADHKHSTKYALECLYQFSLVFALLSHRGRERFTWNRSVNNNGVIGKNIPLDLDVEHSNNYLKQAIKHLGPNLTEKAFSRICKSEKGVRKITHCMDETLKRSRDPGKQSPSSTTGDLKELMKRLTEHNAMTKMPLRLYNYFDHFEVDPFKGLDTSVMYSWINEHKKNVSIGIRAR</sequence>
<feature type="domain" description="DUF6589" evidence="2">
    <location>
        <begin position="14"/>
        <end position="367"/>
    </location>
</feature>
<feature type="region of interest" description="Disordered" evidence="1">
    <location>
        <begin position="363"/>
        <end position="383"/>
    </location>
</feature>
<feature type="compositionally biased region" description="Basic and acidic residues" evidence="1">
    <location>
        <begin position="209"/>
        <end position="221"/>
    </location>
</feature>
<dbReference type="Gene3D" id="3.30.160.60">
    <property type="entry name" value="Classic Zinc Finger"/>
    <property type="match status" value="1"/>
</dbReference>
<protein>
    <recommendedName>
        <fullName evidence="2">DUF6589 domain-containing protein</fullName>
    </recommendedName>
</protein>
<dbReference type="Pfam" id="PF20231">
    <property type="entry name" value="DUF6589"/>
    <property type="match status" value="1"/>
</dbReference>
<reference evidence="4" key="1">
    <citation type="journal article" date="2017" name="bioRxiv">
        <title>Comparative analysis of the genomes of Stylophora pistillata and Acropora digitifera provides evidence for extensive differences between species of corals.</title>
        <authorList>
            <person name="Voolstra C.R."/>
            <person name="Li Y."/>
            <person name="Liew Y.J."/>
            <person name="Baumgarten S."/>
            <person name="Zoccola D."/>
            <person name="Flot J.-F."/>
            <person name="Tambutte S."/>
            <person name="Allemand D."/>
            <person name="Aranda M."/>
        </authorList>
    </citation>
    <scope>NUCLEOTIDE SEQUENCE [LARGE SCALE GENOMIC DNA]</scope>
</reference>
<feature type="region of interest" description="Disordered" evidence="1">
    <location>
        <begin position="185"/>
        <end position="221"/>
    </location>
</feature>
<organism evidence="3 4">
    <name type="scientific">Stylophora pistillata</name>
    <name type="common">Smooth cauliflower coral</name>
    <dbReference type="NCBI Taxonomy" id="50429"/>
    <lineage>
        <taxon>Eukaryota</taxon>
        <taxon>Metazoa</taxon>
        <taxon>Cnidaria</taxon>
        <taxon>Anthozoa</taxon>
        <taxon>Hexacorallia</taxon>
        <taxon>Scleractinia</taxon>
        <taxon>Astrocoeniina</taxon>
        <taxon>Pocilloporidae</taxon>
        <taxon>Stylophora</taxon>
    </lineage>
</organism>
<feature type="compositionally biased region" description="Basic and acidic residues" evidence="1">
    <location>
        <begin position="186"/>
        <end position="196"/>
    </location>
</feature>
<dbReference type="Proteomes" id="UP000225706">
    <property type="component" value="Unassembled WGS sequence"/>
</dbReference>
<evidence type="ECO:0000313" key="3">
    <source>
        <dbReference type="EMBL" id="PFX12883.1"/>
    </source>
</evidence>
<dbReference type="AlphaFoldDB" id="A0A2B4R7T0"/>
<name>A0A2B4R7T0_STYPI</name>
<dbReference type="InterPro" id="IPR046496">
    <property type="entry name" value="DUF6589"/>
</dbReference>
<dbReference type="EMBL" id="LSMT01001145">
    <property type="protein sequence ID" value="PFX12883.1"/>
    <property type="molecule type" value="Genomic_DNA"/>
</dbReference>
<gene>
    <name evidence="3" type="ORF">AWC38_SpisGene23090</name>
</gene>
<evidence type="ECO:0000313" key="4">
    <source>
        <dbReference type="Proteomes" id="UP000225706"/>
    </source>
</evidence>
<evidence type="ECO:0000259" key="2">
    <source>
        <dbReference type="Pfam" id="PF20231"/>
    </source>
</evidence>
<comment type="caution">
    <text evidence="3">The sequence shown here is derived from an EMBL/GenBank/DDBJ whole genome shotgun (WGS) entry which is preliminary data.</text>
</comment>